<dbReference type="RefSeq" id="WP_045254756.1">
    <property type="nucleotide sequence ID" value="NZ_CAKKLS010000006.1"/>
</dbReference>
<proteinExistence type="predicted"/>
<dbReference type="Gene3D" id="3.40.50.1580">
    <property type="entry name" value="Nucleoside phosphorylase domain"/>
    <property type="match status" value="1"/>
</dbReference>
<dbReference type="GO" id="GO:0008782">
    <property type="term" value="F:adenosylhomocysteine nucleosidase activity"/>
    <property type="evidence" value="ECO:0007669"/>
    <property type="project" value="UniProtKB-EC"/>
</dbReference>
<dbReference type="Pfam" id="PF01048">
    <property type="entry name" value="PNP_UDP_1"/>
    <property type="match status" value="1"/>
</dbReference>
<comment type="caution">
    <text evidence="2">The sequence shown here is derived from an EMBL/GenBank/DDBJ whole genome shotgun (WGS) entry which is preliminary data.</text>
</comment>
<keyword evidence="2" id="KW-0326">Glycosidase</keyword>
<dbReference type="GO" id="GO:0005829">
    <property type="term" value="C:cytosol"/>
    <property type="evidence" value="ECO:0007669"/>
    <property type="project" value="TreeGrafter"/>
</dbReference>
<keyword evidence="3" id="KW-1185">Reference proteome</keyword>
<dbReference type="EMBL" id="JYIU01000045">
    <property type="protein sequence ID" value="KJL19126.1"/>
    <property type="molecule type" value="Genomic_DNA"/>
</dbReference>
<reference evidence="2 3" key="1">
    <citation type="submission" date="2015-02" db="EMBL/GenBank/DDBJ databases">
        <title>Draft genome sequences of ten Microbacterium spp. with emphasis on heavy metal contaminated environments.</title>
        <authorList>
            <person name="Corretto E."/>
        </authorList>
    </citation>
    <scope>NUCLEOTIDE SEQUENCE [LARGE SCALE GENOMIC DNA]</scope>
    <source>
        <strain evidence="2 3">DSM 12966</strain>
    </source>
</reference>
<dbReference type="AlphaFoldDB" id="A0A0F0KIM9"/>
<feature type="domain" description="Nucleoside phosphorylase" evidence="1">
    <location>
        <begin position="103"/>
        <end position="179"/>
    </location>
</feature>
<protein>
    <submittedName>
        <fullName evidence="2">5'-methylthioadenosine/S-adenosylhomocysteine nucleosidase</fullName>
        <ecNumber evidence="2">3.2.2.9</ecNumber>
    </submittedName>
</protein>
<evidence type="ECO:0000313" key="2">
    <source>
        <dbReference type="EMBL" id="KJL19126.1"/>
    </source>
</evidence>
<sequence length="185" mass="19684">MKLLVAAMASELAAFPEELEGFDRLVTGEGKMQAVYALTRALGAREYSEVVVVGTAGGIDAELEATVHEIGSALQHDVFDLDGVAGQHVSLPARVSTGREGVLIATGDSFVGDAGITAVIRPSGAGLVDMETYAYIWVAQQFGVPIRAFRAISDRAEDGALVDFREAIARCSVQLREVIRREYGV</sequence>
<dbReference type="PANTHER" id="PTHR46832">
    <property type="entry name" value="5'-METHYLTHIOADENOSINE/S-ADENOSYLHOMOCYSTEINE NUCLEOSIDASE"/>
    <property type="match status" value="1"/>
</dbReference>
<evidence type="ECO:0000259" key="1">
    <source>
        <dbReference type="Pfam" id="PF01048"/>
    </source>
</evidence>
<keyword evidence="2" id="KW-0378">Hydrolase</keyword>
<dbReference type="PATRIC" id="fig|104336.4.peg.2450"/>
<evidence type="ECO:0000313" key="3">
    <source>
        <dbReference type="Proteomes" id="UP000033572"/>
    </source>
</evidence>
<accession>A0A0F0KIM9</accession>
<dbReference type="GeneID" id="94443471"/>
<dbReference type="InterPro" id="IPR035994">
    <property type="entry name" value="Nucleoside_phosphorylase_sf"/>
</dbReference>
<dbReference type="GO" id="GO:0019284">
    <property type="term" value="P:L-methionine salvage from S-adenosylmethionine"/>
    <property type="evidence" value="ECO:0007669"/>
    <property type="project" value="TreeGrafter"/>
</dbReference>
<dbReference type="GO" id="GO:0008930">
    <property type="term" value="F:methylthioadenosine nucleosidase activity"/>
    <property type="evidence" value="ECO:0007669"/>
    <property type="project" value="TreeGrafter"/>
</dbReference>
<organism evidence="2 3">
    <name type="scientific">Microbacterium foliorum</name>
    <dbReference type="NCBI Taxonomy" id="104336"/>
    <lineage>
        <taxon>Bacteria</taxon>
        <taxon>Bacillati</taxon>
        <taxon>Actinomycetota</taxon>
        <taxon>Actinomycetes</taxon>
        <taxon>Micrococcales</taxon>
        <taxon>Microbacteriaceae</taxon>
        <taxon>Microbacterium</taxon>
    </lineage>
</organism>
<dbReference type="EC" id="3.2.2.9" evidence="2"/>
<dbReference type="Proteomes" id="UP000033572">
    <property type="component" value="Unassembled WGS sequence"/>
</dbReference>
<dbReference type="SUPFAM" id="SSF53167">
    <property type="entry name" value="Purine and uridine phosphorylases"/>
    <property type="match status" value="1"/>
</dbReference>
<gene>
    <name evidence="2" type="primary">mtnN</name>
    <name evidence="2" type="ORF">RN50_02405</name>
</gene>
<name>A0A0F0KIM9_9MICO</name>
<dbReference type="InterPro" id="IPR000845">
    <property type="entry name" value="Nucleoside_phosphorylase_d"/>
</dbReference>
<dbReference type="GO" id="GO:0009116">
    <property type="term" value="P:nucleoside metabolic process"/>
    <property type="evidence" value="ECO:0007669"/>
    <property type="project" value="InterPro"/>
</dbReference>
<dbReference type="KEGG" id="mfol:DXT68_03635"/>
<dbReference type="PANTHER" id="PTHR46832:SF1">
    <property type="entry name" value="5'-METHYLTHIOADENOSINE_S-ADENOSYLHOMOCYSTEINE NUCLEOSIDASE"/>
    <property type="match status" value="1"/>
</dbReference>